<proteinExistence type="predicted"/>
<accession>A0ABW0J3M0</accession>
<comment type="caution">
    <text evidence="1">The sequence shown here is derived from an EMBL/GenBank/DDBJ whole genome shotgun (WGS) entry which is preliminary data.</text>
</comment>
<name>A0ABW0J3M0_9BURK</name>
<gene>
    <name evidence="1" type="ORF">ACFPTO_02175</name>
</gene>
<dbReference type="Pfam" id="PF11185">
    <property type="entry name" value="DUF2971"/>
    <property type="match status" value="1"/>
</dbReference>
<reference evidence="2" key="1">
    <citation type="journal article" date="2019" name="Int. J. Syst. Evol. Microbiol.">
        <title>The Global Catalogue of Microorganisms (GCM) 10K type strain sequencing project: providing services to taxonomists for standard genome sequencing and annotation.</title>
        <authorList>
            <consortium name="The Broad Institute Genomics Platform"/>
            <consortium name="The Broad Institute Genome Sequencing Center for Infectious Disease"/>
            <person name="Wu L."/>
            <person name="Ma J."/>
        </authorList>
    </citation>
    <scope>NUCLEOTIDE SEQUENCE [LARGE SCALE GENOMIC DNA]</scope>
    <source>
        <strain evidence="2">CCUG 56042</strain>
    </source>
</reference>
<protein>
    <submittedName>
        <fullName evidence="1">DUF2971 domain-containing protein</fullName>
    </submittedName>
</protein>
<dbReference type="Proteomes" id="UP001596103">
    <property type="component" value="Unassembled WGS sequence"/>
</dbReference>
<organism evidence="1 2">
    <name type="scientific">Paraburkholderia denitrificans</name>
    <dbReference type="NCBI Taxonomy" id="694025"/>
    <lineage>
        <taxon>Bacteria</taxon>
        <taxon>Pseudomonadati</taxon>
        <taxon>Pseudomonadota</taxon>
        <taxon>Betaproteobacteria</taxon>
        <taxon>Burkholderiales</taxon>
        <taxon>Burkholderiaceae</taxon>
        <taxon>Paraburkholderia</taxon>
    </lineage>
</organism>
<evidence type="ECO:0000313" key="2">
    <source>
        <dbReference type="Proteomes" id="UP001596103"/>
    </source>
</evidence>
<keyword evidence="2" id="KW-1185">Reference proteome</keyword>
<dbReference type="InterPro" id="IPR021352">
    <property type="entry name" value="DUF2971"/>
</dbReference>
<dbReference type="RefSeq" id="WP_377709155.1">
    <property type="nucleotide sequence ID" value="NZ_JBHSMP010000006.1"/>
</dbReference>
<evidence type="ECO:0000313" key="1">
    <source>
        <dbReference type="EMBL" id="MFC5427624.1"/>
    </source>
</evidence>
<sequence length="248" mass="28371">MSELKADAAATFDLFKFRRVSDRLIDSLKASTLWCASPASLNDPFDCQLDIRASLVLATAKATGTHKRWLQSALDNPKFLDDWKTLFAQVGVCSFSLDLYNSLMWAHYADEHKGVCLLYRLTEQFINDPANEIIGIDKVRYEANGLTDWLVNEPPKEFFEFRAKLTELYLTAKAPNWSYEKELRIIRFKHGIFNVPAKSLIQVCFGLRTSEADIDSIREVATKYCGCERFCKIVRDEETDFGIKAVEL</sequence>
<dbReference type="EMBL" id="JBHSMP010000006">
    <property type="protein sequence ID" value="MFC5427624.1"/>
    <property type="molecule type" value="Genomic_DNA"/>
</dbReference>